<gene>
    <name evidence="3" type="ORF">Aau02nite_59310</name>
</gene>
<protein>
    <recommendedName>
        <fullName evidence="2">Barstar (barnase inhibitor) domain-containing protein</fullName>
    </recommendedName>
</protein>
<sequence length="97" mass="11160">MNVVIDGRFVLNEADLQRRLAGAFGYGPFYRHDLDDLRDRLAAGDPRPVQLVWIHPEAIKLALGVALYDNYVSTLERIEAADEGRSWNERFVFRVLE</sequence>
<evidence type="ECO:0000256" key="1">
    <source>
        <dbReference type="ARBA" id="ARBA00006845"/>
    </source>
</evidence>
<evidence type="ECO:0000313" key="4">
    <source>
        <dbReference type="Proteomes" id="UP000681340"/>
    </source>
</evidence>
<feature type="domain" description="Barstar (barnase inhibitor)" evidence="2">
    <location>
        <begin position="2"/>
        <end position="83"/>
    </location>
</feature>
<dbReference type="Pfam" id="PF01337">
    <property type="entry name" value="Barstar"/>
    <property type="match status" value="1"/>
</dbReference>
<dbReference type="Gene3D" id="3.30.370.10">
    <property type="entry name" value="Barstar-like"/>
    <property type="match status" value="1"/>
</dbReference>
<comment type="caution">
    <text evidence="3">The sequence shown here is derived from an EMBL/GenBank/DDBJ whole genome shotgun (WGS) entry which is preliminary data.</text>
</comment>
<dbReference type="InterPro" id="IPR000468">
    <property type="entry name" value="Barstar"/>
</dbReference>
<dbReference type="EMBL" id="BOQL01000049">
    <property type="protein sequence ID" value="GIM74108.1"/>
    <property type="molecule type" value="Genomic_DNA"/>
</dbReference>
<reference evidence="3" key="1">
    <citation type="submission" date="2021-03" db="EMBL/GenBank/DDBJ databases">
        <title>Whole genome shotgun sequence of Actinoplanes auranticolor NBRC 12245.</title>
        <authorList>
            <person name="Komaki H."/>
            <person name="Tamura T."/>
        </authorList>
    </citation>
    <scope>NUCLEOTIDE SEQUENCE</scope>
    <source>
        <strain evidence="3">NBRC 12245</strain>
    </source>
</reference>
<dbReference type="SUPFAM" id="SSF52038">
    <property type="entry name" value="Barstar-related"/>
    <property type="match status" value="1"/>
</dbReference>
<proteinExistence type="inferred from homology"/>
<dbReference type="RefSeq" id="WP_212991851.1">
    <property type="nucleotide sequence ID" value="NZ_BAABEA010000026.1"/>
</dbReference>
<dbReference type="InterPro" id="IPR035905">
    <property type="entry name" value="Barstar-like_sf"/>
</dbReference>
<accession>A0A919SNC7</accession>
<name>A0A919SNC7_9ACTN</name>
<evidence type="ECO:0000313" key="3">
    <source>
        <dbReference type="EMBL" id="GIM74108.1"/>
    </source>
</evidence>
<organism evidence="3 4">
    <name type="scientific">Actinoplanes auranticolor</name>
    <dbReference type="NCBI Taxonomy" id="47988"/>
    <lineage>
        <taxon>Bacteria</taxon>
        <taxon>Bacillati</taxon>
        <taxon>Actinomycetota</taxon>
        <taxon>Actinomycetes</taxon>
        <taxon>Micromonosporales</taxon>
        <taxon>Micromonosporaceae</taxon>
        <taxon>Actinoplanes</taxon>
    </lineage>
</organism>
<dbReference type="Proteomes" id="UP000681340">
    <property type="component" value="Unassembled WGS sequence"/>
</dbReference>
<evidence type="ECO:0000259" key="2">
    <source>
        <dbReference type="Pfam" id="PF01337"/>
    </source>
</evidence>
<comment type="similarity">
    <text evidence="1">Belongs to the barstar family.</text>
</comment>
<dbReference type="AlphaFoldDB" id="A0A919SNC7"/>
<keyword evidence="4" id="KW-1185">Reference proteome</keyword>